<evidence type="ECO:0000313" key="3">
    <source>
        <dbReference type="Proteomes" id="UP001230496"/>
    </source>
</evidence>
<organism evidence="2 3">
    <name type="scientific">Marivirga salinarum</name>
    <dbReference type="NCBI Taxonomy" id="3059078"/>
    <lineage>
        <taxon>Bacteria</taxon>
        <taxon>Pseudomonadati</taxon>
        <taxon>Bacteroidota</taxon>
        <taxon>Cytophagia</taxon>
        <taxon>Cytophagales</taxon>
        <taxon>Marivirgaceae</taxon>
        <taxon>Marivirga</taxon>
    </lineage>
</organism>
<keyword evidence="3" id="KW-1185">Reference proteome</keyword>
<feature type="compositionally biased region" description="Basic residues" evidence="1">
    <location>
        <begin position="205"/>
        <end position="220"/>
    </location>
</feature>
<protein>
    <submittedName>
        <fullName evidence="2">DUF4290 domain-containing protein</fullName>
    </submittedName>
</protein>
<dbReference type="KEGG" id="msaa:QYS49_19550"/>
<dbReference type="AlphaFoldDB" id="A0AA49GG10"/>
<proteinExistence type="predicted"/>
<dbReference type="EMBL" id="CP129971">
    <property type="protein sequence ID" value="WKK74013.2"/>
    <property type="molecule type" value="Genomic_DNA"/>
</dbReference>
<name>A0AA49GG10_9BACT</name>
<dbReference type="RefSeq" id="WP_308348006.1">
    <property type="nucleotide sequence ID" value="NZ_CP129971.1"/>
</dbReference>
<evidence type="ECO:0000313" key="2">
    <source>
        <dbReference type="EMBL" id="WKK74013.2"/>
    </source>
</evidence>
<accession>A0AA49GG10</accession>
<evidence type="ECO:0000256" key="1">
    <source>
        <dbReference type="SAM" id="MobiDB-lite"/>
    </source>
</evidence>
<feature type="region of interest" description="Disordered" evidence="1">
    <location>
        <begin position="193"/>
        <end position="220"/>
    </location>
</feature>
<dbReference type="InterPro" id="IPR025632">
    <property type="entry name" value="DUF4290"/>
</dbReference>
<sequence length="220" mass="25747">MKEEVKTMLDYNTQRPEMKLKEYGRNVQMLVKHLRTVEDKETRNKMANTVVDLIKQLSSGPKDYNNDNMQKYWDDLYIMSDFNLDVDSPFPMPEKEILGKKPQPVKYASSEVKFKHYGRNIELLVDKAISIEDEEEKRSAVYYIGRLMKTFYTTWNRDNVTEEAIADNIKQLSGGKLSVDIDHVKATNGFDAIFKDNRPRNNNNKGKRTNKGSNPKRRRN</sequence>
<reference evidence="2 3" key="1">
    <citation type="submission" date="2023-08" db="EMBL/GenBank/DDBJ databases">
        <title>Comparative genomics and taxonomic characterization of three novel marine species of genus Marivirga.</title>
        <authorList>
            <person name="Muhammad N."/>
            <person name="Kim S.-G."/>
        </authorList>
    </citation>
    <scope>NUCLEOTIDE SEQUENCE [LARGE SCALE GENOMIC DNA]</scope>
    <source>
        <strain evidence="2 3">BDSF4-3</strain>
    </source>
</reference>
<dbReference type="Proteomes" id="UP001230496">
    <property type="component" value="Chromosome"/>
</dbReference>
<dbReference type="Pfam" id="PF14123">
    <property type="entry name" value="DUF4290"/>
    <property type="match status" value="1"/>
</dbReference>
<gene>
    <name evidence="2" type="ORF">QYS49_19550</name>
</gene>